<comment type="caution">
    <text evidence="3">The sequence shown here is derived from an EMBL/GenBank/DDBJ whole genome shotgun (WGS) entry which is preliminary data.</text>
</comment>
<gene>
    <name evidence="3" type="ORF">FHX76_000641</name>
</gene>
<dbReference type="RefSeq" id="WP_167147812.1">
    <property type="nucleotide sequence ID" value="NZ_JAAMOX010000001.1"/>
</dbReference>
<dbReference type="Proteomes" id="UP000541033">
    <property type="component" value="Unassembled WGS sequence"/>
</dbReference>
<feature type="transmembrane region" description="Helical" evidence="2">
    <location>
        <begin position="24"/>
        <end position="44"/>
    </location>
</feature>
<accession>A0A7X5QZB5</accession>
<evidence type="ECO:0000256" key="1">
    <source>
        <dbReference type="SAM" id="MobiDB-lite"/>
    </source>
</evidence>
<reference evidence="3 4" key="1">
    <citation type="submission" date="2020-02" db="EMBL/GenBank/DDBJ databases">
        <title>Sequencing the genomes of 1000 actinobacteria strains.</title>
        <authorList>
            <person name="Klenk H.-P."/>
        </authorList>
    </citation>
    <scope>NUCLEOTIDE SEQUENCE [LARGE SCALE GENOMIC DNA]</scope>
    <source>
        <strain evidence="3 4">DSM 27960</strain>
    </source>
</reference>
<protein>
    <recommendedName>
        <fullName evidence="5">Transmembrane protein</fullName>
    </recommendedName>
</protein>
<keyword evidence="2" id="KW-0812">Transmembrane</keyword>
<sequence>MATPPVTDRPPYDAFLHKLAGKPMLVTGLTFLLAAAVTIALLVVEPTDVDILGVISLGATVWGLTLALVIYLLTAQDTDRVMDQIADLQEQLAASLIDPDDADDADQDESNASAEPTLATQASVEPLEKHQPVTATASNDPDTGPSAPPTVQRGSRGRASAGGLRAEREAMVYHADAGVPITERIPLDYLDAWLAATGREPDQIIRGWTRGRAGQSPWVLQAADGTRWSVFSSGDGSPSVIELDDPRFRGDQRNRQRRQNRNVRR</sequence>
<keyword evidence="2" id="KW-0472">Membrane</keyword>
<feature type="compositionally biased region" description="Acidic residues" evidence="1">
    <location>
        <begin position="99"/>
        <end position="109"/>
    </location>
</feature>
<keyword evidence="4" id="KW-1185">Reference proteome</keyword>
<dbReference type="AlphaFoldDB" id="A0A7X5QZB5"/>
<keyword evidence="2" id="KW-1133">Transmembrane helix</keyword>
<feature type="compositionally biased region" description="Basic and acidic residues" evidence="1">
    <location>
        <begin position="244"/>
        <end position="254"/>
    </location>
</feature>
<evidence type="ECO:0000313" key="3">
    <source>
        <dbReference type="EMBL" id="NIH52773.1"/>
    </source>
</evidence>
<proteinExistence type="predicted"/>
<evidence type="ECO:0008006" key="5">
    <source>
        <dbReference type="Google" id="ProtNLM"/>
    </source>
</evidence>
<feature type="transmembrane region" description="Helical" evidence="2">
    <location>
        <begin position="51"/>
        <end position="73"/>
    </location>
</feature>
<feature type="compositionally biased region" description="Low complexity" evidence="1">
    <location>
        <begin position="153"/>
        <end position="163"/>
    </location>
</feature>
<feature type="region of interest" description="Disordered" evidence="1">
    <location>
        <begin position="231"/>
        <end position="265"/>
    </location>
</feature>
<feature type="compositionally biased region" description="Basic residues" evidence="1">
    <location>
        <begin position="255"/>
        <end position="265"/>
    </location>
</feature>
<name>A0A7X5QZB5_9MICO</name>
<dbReference type="EMBL" id="JAAMOX010000001">
    <property type="protein sequence ID" value="NIH52773.1"/>
    <property type="molecule type" value="Genomic_DNA"/>
</dbReference>
<organism evidence="3 4">
    <name type="scientific">Lysinibacter cavernae</name>
    <dbReference type="NCBI Taxonomy" id="1640652"/>
    <lineage>
        <taxon>Bacteria</taxon>
        <taxon>Bacillati</taxon>
        <taxon>Actinomycetota</taxon>
        <taxon>Actinomycetes</taxon>
        <taxon>Micrococcales</taxon>
        <taxon>Microbacteriaceae</taxon>
        <taxon>Lysinibacter</taxon>
    </lineage>
</organism>
<evidence type="ECO:0000256" key="2">
    <source>
        <dbReference type="SAM" id="Phobius"/>
    </source>
</evidence>
<evidence type="ECO:0000313" key="4">
    <source>
        <dbReference type="Proteomes" id="UP000541033"/>
    </source>
</evidence>
<feature type="region of interest" description="Disordered" evidence="1">
    <location>
        <begin position="99"/>
        <end position="163"/>
    </location>
</feature>